<dbReference type="Proteomes" id="UP001177670">
    <property type="component" value="Unassembled WGS sequence"/>
</dbReference>
<evidence type="ECO:0000313" key="3">
    <source>
        <dbReference type="Proteomes" id="UP001177670"/>
    </source>
</evidence>
<keyword evidence="3" id="KW-1185">Reference proteome</keyword>
<reference evidence="2" key="1">
    <citation type="submission" date="2021-10" db="EMBL/GenBank/DDBJ databases">
        <title>Melipona bicolor Genome sequencing and assembly.</title>
        <authorList>
            <person name="Araujo N.S."/>
            <person name="Arias M.C."/>
        </authorList>
    </citation>
    <scope>NUCLEOTIDE SEQUENCE</scope>
    <source>
        <strain evidence="2">USP_2M_L1-L4_2017</strain>
        <tissue evidence="2">Whole body</tissue>
    </source>
</reference>
<gene>
    <name evidence="2" type="ORF">K0M31_020133</name>
</gene>
<evidence type="ECO:0000313" key="2">
    <source>
        <dbReference type="EMBL" id="KAK1128999.1"/>
    </source>
</evidence>
<dbReference type="AlphaFoldDB" id="A0AA40KQH0"/>
<protein>
    <submittedName>
        <fullName evidence="2">Uncharacterized protein</fullName>
    </submittedName>
</protein>
<name>A0AA40KQH0_9HYME</name>
<sequence>MEYSNPHSAVPPDDLKLARARLQSEADAGVLLLGLALTKAALKGRLEHVPVVRTARLLAVISNVSSNDGPRRDQRIKGLKDNDLGWIEGCAVAGQIQPAFIAGYEEEEEEEEGEERKEAGCQASTLV</sequence>
<feature type="region of interest" description="Disordered" evidence="1">
    <location>
        <begin position="105"/>
        <end position="127"/>
    </location>
</feature>
<evidence type="ECO:0000256" key="1">
    <source>
        <dbReference type="SAM" id="MobiDB-lite"/>
    </source>
</evidence>
<dbReference type="EMBL" id="JAHYIQ010000009">
    <property type="protein sequence ID" value="KAK1128999.1"/>
    <property type="molecule type" value="Genomic_DNA"/>
</dbReference>
<organism evidence="2 3">
    <name type="scientific">Melipona bicolor</name>
    <dbReference type="NCBI Taxonomy" id="60889"/>
    <lineage>
        <taxon>Eukaryota</taxon>
        <taxon>Metazoa</taxon>
        <taxon>Ecdysozoa</taxon>
        <taxon>Arthropoda</taxon>
        <taxon>Hexapoda</taxon>
        <taxon>Insecta</taxon>
        <taxon>Pterygota</taxon>
        <taxon>Neoptera</taxon>
        <taxon>Endopterygota</taxon>
        <taxon>Hymenoptera</taxon>
        <taxon>Apocrita</taxon>
        <taxon>Aculeata</taxon>
        <taxon>Apoidea</taxon>
        <taxon>Anthophila</taxon>
        <taxon>Apidae</taxon>
        <taxon>Melipona</taxon>
    </lineage>
</organism>
<comment type="caution">
    <text evidence="2">The sequence shown here is derived from an EMBL/GenBank/DDBJ whole genome shotgun (WGS) entry which is preliminary data.</text>
</comment>
<proteinExistence type="predicted"/>
<accession>A0AA40KQH0</accession>